<name>A0A1W0W9H3_HYPEX</name>
<gene>
    <name evidence="2" type="ORF">BV898_13827</name>
</gene>
<comment type="caution">
    <text evidence="2">The sequence shown here is derived from an EMBL/GenBank/DDBJ whole genome shotgun (WGS) entry which is preliminary data.</text>
</comment>
<sequence>MSPDNVLILGGVFSVMMAMGIVQAGSLYMISDAADHDSDLDFDSEESEKNDPTDKSSMSNEEFFRRRYMKLPKGAYANTDAAEHYGVEYAPLFRTPETRMNSKGCTCQSVGQGATCRIQTPAQKGQYCFCINVFRRCHAYAYDCPKDKLQMEECQGTCTSDKCCRNLPETWWKSPSCAPPSITPRVHLPHPHGLFLHLGK</sequence>
<accession>A0A1W0W9H3</accession>
<evidence type="ECO:0000313" key="3">
    <source>
        <dbReference type="Proteomes" id="UP000192578"/>
    </source>
</evidence>
<dbReference type="Proteomes" id="UP000192578">
    <property type="component" value="Unassembled WGS sequence"/>
</dbReference>
<reference evidence="3" key="1">
    <citation type="submission" date="2017-01" db="EMBL/GenBank/DDBJ databases">
        <title>Comparative genomics of anhydrobiosis in the tardigrade Hypsibius dujardini.</title>
        <authorList>
            <person name="Yoshida Y."/>
            <person name="Koutsovoulos G."/>
            <person name="Laetsch D."/>
            <person name="Stevens L."/>
            <person name="Kumar S."/>
            <person name="Horikawa D."/>
            <person name="Ishino K."/>
            <person name="Komine S."/>
            <person name="Tomita M."/>
            <person name="Blaxter M."/>
            <person name="Arakawa K."/>
        </authorList>
    </citation>
    <scope>NUCLEOTIDE SEQUENCE [LARGE SCALE GENOMIC DNA]</scope>
    <source>
        <strain evidence="3">Z151</strain>
    </source>
</reference>
<dbReference type="EMBL" id="MTYJ01000159">
    <property type="protein sequence ID" value="OQV11859.1"/>
    <property type="molecule type" value="Genomic_DNA"/>
</dbReference>
<dbReference type="AlphaFoldDB" id="A0A1W0W9H3"/>
<evidence type="ECO:0000313" key="2">
    <source>
        <dbReference type="EMBL" id="OQV11859.1"/>
    </source>
</evidence>
<protein>
    <submittedName>
        <fullName evidence="2">Uncharacterized protein</fullName>
    </submittedName>
</protein>
<feature type="region of interest" description="Disordered" evidence="1">
    <location>
        <begin position="39"/>
        <end position="60"/>
    </location>
</feature>
<proteinExistence type="predicted"/>
<organism evidence="2 3">
    <name type="scientific">Hypsibius exemplaris</name>
    <name type="common">Freshwater tardigrade</name>
    <dbReference type="NCBI Taxonomy" id="2072580"/>
    <lineage>
        <taxon>Eukaryota</taxon>
        <taxon>Metazoa</taxon>
        <taxon>Ecdysozoa</taxon>
        <taxon>Tardigrada</taxon>
        <taxon>Eutardigrada</taxon>
        <taxon>Parachela</taxon>
        <taxon>Hypsibioidea</taxon>
        <taxon>Hypsibiidae</taxon>
        <taxon>Hypsibius</taxon>
    </lineage>
</organism>
<evidence type="ECO:0000256" key="1">
    <source>
        <dbReference type="SAM" id="MobiDB-lite"/>
    </source>
</evidence>
<keyword evidence="3" id="KW-1185">Reference proteome</keyword>